<sequence length="279" mass="30670">MPAWIHSDPNADDGHWNDDGLRECARAGRCSDPRIETANGKTVRLPALTPRAFCDSDRGVIAKDLNDLPMLFVRVHMELGGSQQATGGPVVSVSKSAPVPVSLQADELIRLLLSTLVSWEERVRRVARLSDLDTTTSRRRRDGAILTQAYTILAAHLDALLALEAEPMMRDGELVELGGADAGLDVLNLAWRCRAFLTETTKGARHLEGIPCYCGFCELYEILEDGQFVGAKCRQCGQDYNAETYRELTDEQSAVVKKSGARRRTVTASAKDDLLSRRA</sequence>
<reference evidence="1 2" key="1">
    <citation type="submission" date="2024-09" db="EMBL/GenBank/DDBJ databases">
        <authorList>
            <person name="Sun Q."/>
            <person name="Mori K."/>
        </authorList>
    </citation>
    <scope>NUCLEOTIDE SEQUENCE [LARGE SCALE GENOMIC DNA]</scope>
    <source>
        <strain evidence="1 2">JCM 3028</strain>
    </source>
</reference>
<proteinExistence type="predicted"/>
<dbReference type="RefSeq" id="WP_344747692.1">
    <property type="nucleotide sequence ID" value="NZ_BAAAWW010000136.1"/>
</dbReference>
<comment type="caution">
    <text evidence="1">The sequence shown here is derived from an EMBL/GenBank/DDBJ whole genome shotgun (WGS) entry which is preliminary data.</text>
</comment>
<evidence type="ECO:0000313" key="1">
    <source>
        <dbReference type="EMBL" id="MFB9681246.1"/>
    </source>
</evidence>
<protein>
    <submittedName>
        <fullName evidence="1">Uncharacterized protein</fullName>
    </submittedName>
</protein>
<organism evidence="1 2">
    <name type="scientific">Streptosporangium vulgare</name>
    <dbReference type="NCBI Taxonomy" id="46190"/>
    <lineage>
        <taxon>Bacteria</taxon>
        <taxon>Bacillati</taxon>
        <taxon>Actinomycetota</taxon>
        <taxon>Actinomycetes</taxon>
        <taxon>Streptosporangiales</taxon>
        <taxon>Streptosporangiaceae</taxon>
        <taxon>Streptosporangium</taxon>
    </lineage>
</organism>
<evidence type="ECO:0000313" key="2">
    <source>
        <dbReference type="Proteomes" id="UP001589610"/>
    </source>
</evidence>
<dbReference type="Proteomes" id="UP001589610">
    <property type="component" value="Unassembled WGS sequence"/>
</dbReference>
<gene>
    <name evidence="1" type="ORF">ACFFRH_37700</name>
</gene>
<name>A0ABV5TQ59_9ACTN</name>
<keyword evidence="2" id="KW-1185">Reference proteome</keyword>
<accession>A0ABV5TQ59</accession>
<dbReference type="EMBL" id="JBHMBS010000031">
    <property type="protein sequence ID" value="MFB9681246.1"/>
    <property type="molecule type" value="Genomic_DNA"/>
</dbReference>